<dbReference type="EMBL" id="JAWDJW010006881">
    <property type="protein sequence ID" value="KAK3063354.1"/>
    <property type="molecule type" value="Genomic_DNA"/>
</dbReference>
<protein>
    <submittedName>
        <fullName evidence="1">Uncharacterized protein</fullName>
    </submittedName>
</protein>
<keyword evidence="2" id="KW-1185">Reference proteome</keyword>
<sequence length="233" mass="27018">MEATFEANDSDVLHMVLDYLHDDPLSIIRASQVCHRWSRVIDLENPLTQQRLVLVSEPETFDPASVEPTFCGRFRRHEYTPDEDGTTPCTPPTPNPDIKIRSNPLLSQFAKILVYERLFVYPRESAVLRFDRNTLRKFPQPDGPSASWRRMLATQLAVETKCFMIGSGEGPLEWSEWERMENLTGITLEDVESWVDGRERRAERYGLSTHRKADEDERKLRGKHKRKASEMLA</sequence>
<organism evidence="1 2">
    <name type="scientific">Coniosporium uncinatum</name>
    <dbReference type="NCBI Taxonomy" id="93489"/>
    <lineage>
        <taxon>Eukaryota</taxon>
        <taxon>Fungi</taxon>
        <taxon>Dikarya</taxon>
        <taxon>Ascomycota</taxon>
        <taxon>Pezizomycotina</taxon>
        <taxon>Dothideomycetes</taxon>
        <taxon>Dothideomycetes incertae sedis</taxon>
        <taxon>Coniosporium</taxon>
    </lineage>
</organism>
<dbReference type="Proteomes" id="UP001186974">
    <property type="component" value="Unassembled WGS sequence"/>
</dbReference>
<proteinExistence type="predicted"/>
<evidence type="ECO:0000313" key="2">
    <source>
        <dbReference type="Proteomes" id="UP001186974"/>
    </source>
</evidence>
<reference evidence="1" key="1">
    <citation type="submission" date="2024-09" db="EMBL/GenBank/DDBJ databases">
        <title>Black Yeasts Isolated from many extreme environments.</title>
        <authorList>
            <person name="Coleine C."/>
            <person name="Stajich J.E."/>
            <person name="Selbmann L."/>
        </authorList>
    </citation>
    <scope>NUCLEOTIDE SEQUENCE</scope>
    <source>
        <strain evidence="1">CCFEE 5737</strain>
    </source>
</reference>
<gene>
    <name evidence="1" type="ORF">LTS18_001003</name>
</gene>
<name>A0ACC3D852_9PEZI</name>
<evidence type="ECO:0000313" key="1">
    <source>
        <dbReference type="EMBL" id="KAK3063354.1"/>
    </source>
</evidence>
<accession>A0ACC3D852</accession>
<comment type="caution">
    <text evidence="1">The sequence shown here is derived from an EMBL/GenBank/DDBJ whole genome shotgun (WGS) entry which is preliminary data.</text>
</comment>